<dbReference type="InterPro" id="IPR057326">
    <property type="entry name" value="KR_dom"/>
</dbReference>
<protein>
    <submittedName>
        <fullName evidence="5">Oxidoreductase</fullName>
    </submittedName>
</protein>
<dbReference type="Proteomes" id="UP001464387">
    <property type="component" value="Unassembled WGS sequence"/>
</dbReference>
<evidence type="ECO:0000256" key="2">
    <source>
        <dbReference type="ARBA" id="ARBA00023002"/>
    </source>
</evidence>
<feature type="domain" description="Ketoreductase" evidence="4">
    <location>
        <begin position="7"/>
        <end position="199"/>
    </location>
</feature>
<dbReference type="EMBL" id="JAMYPJ010000012">
    <property type="protein sequence ID" value="MER8933462.1"/>
    <property type="molecule type" value="Genomic_DNA"/>
</dbReference>
<dbReference type="PRINTS" id="PR00081">
    <property type="entry name" value="GDHRDH"/>
</dbReference>
<keyword evidence="2" id="KW-0560">Oxidoreductase</keyword>
<keyword evidence="6" id="KW-1185">Reference proteome</keyword>
<sequence length="271" mass="28878">MNKINPGVALVTGASSGIGRATADALLSAGYRVFGTSRRTVSKQSDGVTMLTCDVTDDASVAKLVDDVLAKAGRIDLLVNNAGMGLFGGAEESSTAQAQALFDVNVFGVFRVTNAVLPAMRRQGKGRIVNLSSVQGFIPAPYFALYASTKHAIEGYSESLDHELRPFGIRVSLVEPAYTRTSFEDNLAAPDQLLDIYDSARSGMTMAVRKAMEKGDAPEMVAATVLAAAIDPAPKKRYAAGKMARQVSLLRRFVPAFAFDKSLRRQLGLPV</sequence>
<dbReference type="Pfam" id="PF00106">
    <property type="entry name" value="adh_short"/>
    <property type="match status" value="1"/>
</dbReference>
<name>A0ABV1YEC6_9HYPH</name>
<dbReference type="NCBIfam" id="NF004823">
    <property type="entry name" value="PRK06179.1"/>
    <property type="match status" value="1"/>
</dbReference>
<proteinExistence type="inferred from homology"/>
<organism evidence="5 6">
    <name type="scientific">Mesorhizobium opportunistum</name>
    <dbReference type="NCBI Taxonomy" id="593909"/>
    <lineage>
        <taxon>Bacteria</taxon>
        <taxon>Pseudomonadati</taxon>
        <taxon>Pseudomonadota</taxon>
        <taxon>Alphaproteobacteria</taxon>
        <taxon>Hyphomicrobiales</taxon>
        <taxon>Phyllobacteriaceae</taxon>
        <taxon>Mesorhizobium</taxon>
    </lineage>
</organism>
<reference evidence="5 6" key="1">
    <citation type="journal article" date="2024" name="Proc. Natl. Acad. Sci. U.S.A.">
        <title>The evolutionary genomics of adaptation to stress in wild rhizobium bacteria.</title>
        <authorList>
            <person name="Kehlet-Delgado H."/>
            <person name="Montoya A.P."/>
            <person name="Jensen K.T."/>
            <person name="Wendlandt C.E."/>
            <person name="Dexheimer C."/>
            <person name="Roberts M."/>
            <person name="Torres Martinez L."/>
            <person name="Friesen M.L."/>
            <person name="Griffitts J.S."/>
            <person name="Porter S.S."/>
        </authorList>
    </citation>
    <scope>NUCLEOTIDE SEQUENCE [LARGE SCALE GENOMIC DNA]</scope>
    <source>
        <strain evidence="5 6">M0729</strain>
    </source>
</reference>
<accession>A0ABV1YEC6</accession>
<evidence type="ECO:0000256" key="3">
    <source>
        <dbReference type="RuleBase" id="RU000363"/>
    </source>
</evidence>
<comment type="caution">
    <text evidence="5">The sequence shown here is derived from an EMBL/GenBank/DDBJ whole genome shotgun (WGS) entry which is preliminary data.</text>
</comment>
<dbReference type="PANTHER" id="PTHR43976">
    <property type="entry name" value="SHORT CHAIN DEHYDROGENASE"/>
    <property type="match status" value="1"/>
</dbReference>
<dbReference type="SMART" id="SM00822">
    <property type="entry name" value="PKS_KR"/>
    <property type="match status" value="1"/>
</dbReference>
<dbReference type="PANTHER" id="PTHR43976:SF16">
    <property type="entry name" value="SHORT-CHAIN DEHYDROGENASE_REDUCTASE FAMILY PROTEIN"/>
    <property type="match status" value="1"/>
</dbReference>
<dbReference type="CDD" id="cd05374">
    <property type="entry name" value="17beta-HSD-like_SDR_c"/>
    <property type="match status" value="1"/>
</dbReference>
<dbReference type="PRINTS" id="PR00080">
    <property type="entry name" value="SDRFAMILY"/>
</dbReference>
<dbReference type="SUPFAM" id="SSF51735">
    <property type="entry name" value="NAD(P)-binding Rossmann-fold domains"/>
    <property type="match status" value="1"/>
</dbReference>
<dbReference type="InterPro" id="IPR051911">
    <property type="entry name" value="SDR_oxidoreductase"/>
</dbReference>
<evidence type="ECO:0000313" key="5">
    <source>
        <dbReference type="EMBL" id="MER8933462.1"/>
    </source>
</evidence>
<gene>
    <name evidence="5" type="ORF">NKI33_10845</name>
</gene>
<comment type="similarity">
    <text evidence="1 3">Belongs to the short-chain dehydrogenases/reductases (SDR) family.</text>
</comment>
<dbReference type="InterPro" id="IPR036291">
    <property type="entry name" value="NAD(P)-bd_dom_sf"/>
</dbReference>
<evidence type="ECO:0000313" key="6">
    <source>
        <dbReference type="Proteomes" id="UP001464387"/>
    </source>
</evidence>
<dbReference type="Gene3D" id="3.40.50.720">
    <property type="entry name" value="NAD(P)-binding Rossmann-like Domain"/>
    <property type="match status" value="1"/>
</dbReference>
<dbReference type="InterPro" id="IPR002347">
    <property type="entry name" value="SDR_fam"/>
</dbReference>
<evidence type="ECO:0000256" key="1">
    <source>
        <dbReference type="ARBA" id="ARBA00006484"/>
    </source>
</evidence>
<evidence type="ECO:0000259" key="4">
    <source>
        <dbReference type="SMART" id="SM00822"/>
    </source>
</evidence>
<dbReference type="RefSeq" id="WP_287277298.1">
    <property type="nucleotide sequence ID" value="NZ_JAMYMY010000054.1"/>
</dbReference>